<dbReference type="FunFam" id="3.40.50.300:FF:000418">
    <property type="entry name" value="Iron-sulfur cluster carrier protein"/>
    <property type="match status" value="1"/>
</dbReference>
<dbReference type="InterPro" id="IPR019591">
    <property type="entry name" value="Mrp/NBP35_ATP-bd"/>
</dbReference>
<comment type="caution">
    <text evidence="8">The sequence shown here is derived from an EMBL/GenBank/DDBJ whole genome shotgun (WGS) entry which is preliminary data.</text>
</comment>
<keyword evidence="4 7" id="KW-0408">Iron</keyword>
<keyword evidence="3 7" id="KW-0067">ATP-binding</keyword>
<dbReference type="PROSITE" id="PS01215">
    <property type="entry name" value="MRP"/>
    <property type="match status" value="1"/>
</dbReference>
<sequence>MKAEVEQFSTFLQQKNVNPELVDYFISQLEQKNLDKQSLQLPFQFKQLEEFISNQKMAVNTEYAAQLASINKSHNNPLANIKHIIAVASGKGGVGKSTTSVNIARALIEQGAAVGILDADIYGPSIPIMLGLENKTPTSEDGRIMQPLLSKEGIRTNSIGFLVEQEAAAIWRGPMASKALTQLFNETEWGCLDYLIIDLPPGTGDIQLTITQNLPLSAAVVVTTPQNVALADADKAIAMFNKLDIPVLGVIENMSSFICDNCGHVDHIFGCDGGRNLASKHKVELLGEIPLSTKIRILMDQGEITDFKSAPFYQYCETIALELAWKLFKLAQHSPVNRAIPIKTIS</sequence>
<evidence type="ECO:0000313" key="8">
    <source>
        <dbReference type="EMBL" id="KMT64222.1"/>
    </source>
</evidence>
<evidence type="ECO:0000256" key="5">
    <source>
        <dbReference type="ARBA" id="ARBA00023014"/>
    </source>
</evidence>
<reference evidence="8 9" key="1">
    <citation type="submission" date="2015-04" db="EMBL/GenBank/DDBJ databases">
        <title>Draft Genome Sequence of the Novel Agar-Digesting Marine Bacterium Q1.</title>
        <authorList>
            <person name="Li Y."/>
            <person name="Li D."/>
            <person name="Chen G."/>
            <person name="Du Z."/>
        </authorList>
    </citation>
    <scope>NUCLEOTIDE SEQUENCE [LARGE SCALE GENOMIC DNA]</scope>
    <source>
        <strain evidence="8 9">Q1</strain>
    </source>
</reference>
<proteinExistence type="inferred from homology"/>
<keyword evidence="9" id="KW-1185">Reference proteome</keyword>
<feature type="binding site" evidence="7">
    <location>
        <begin position="90"/>
        <end position="97"/>
    </location>
    <ligand>
        <name>ATP</name>
        <dbReference type="ChEBI" id="CHEBI:30616"/>
    </ligand>
</feature>
<comment type="function">
    <text evidence="7">Binds and transfers iron-sulfur (Fe-S) clusters to target apoproteins. Can hydrolyze ATP.</text>
</comment>
<dbReference type="GO" id="GO:0016226">
    <property type="term" value="P:iron-sulfur cluster assembly"/>
    <property type="evidence" value="ECO:0007669"/>
    <property type="project" value="InterPro"/>
</dbReference>
<dbReference type="PATRIC" id="fig|1513271.3.peg.3219"/>
<comment type="similarity">
    <text evidence="6 7">Belongs to the Mrp/NBP35 ATP-binding proteins family.</text>
</comment>
<dbReference type="PANTHER" id="PTHR42961">
    <property type="entry name" value="IRON-SULFUR PROTEIN NUBPL"/>
    <property type="match status" value="1"/>
</dbReference>
<dbReference type="Gene3D" id="3.40.50.300">
    <property type="entry name" value="P-loop containing nucleotide triphosphate hydrolases"/>
    <property type="match status" value="1"/>
</dbReference>
<dbReference type="STRING" id="1513271.XM47_15620"/>
<dbReference type="Pfam" id="PF10609">
    <property type="entry name" value="ParA"/>
    <property type="match status" value="1"/>
</dbReference>
<dbReference type="GO" id="GO:0005524">
    <property type="term" value="F:ATP binding"/>
    <property type="evidence" value="ECO:0007669"/>
    <property type="project" value="UniProtKB-UniRule"/>
</dbReference>
<dbReference type="PANTHER" id="PTHR42961:SF2">
    <property type="entry name" value="IRON-SULFUR PROTEIN NUBPL"/>
    <property type="match status" value="1"/>
</dbReference>
<keyword evidence="1 7" id="KW-0479">Metal-binding</keyword>
<accession>A0A0J8GN18</accession>
<evidence type="ECO:0000256" key="3">
    <source>
        <dbReference type="ARBA" id="ARBA00022840"/>
    </source>
</evidence>
<evidence type="ECO:0000256" key="2">
    <source>
        <dbReference type="ARBA" id="ARBA00022741"/>
    </source>
</evidence>
<dbReference type="GO" id="GO:0140663">
    <property type="term" value="F:ATP-dependent FeS chaperone activity"/>
    <property type="evidence" value="ECO:0007669"/>
    <property type="project" value="InterPro"/>
</dbReference>
<evidence type="ECO:0000256" key="1">
    <source>
        <dbReference type="ARBA" id="ARBA00022723"/>
    </source>
</evidence>
<gene>
    <name evidence="8" type="ORF">XM47_15620</name>
</gene>
<evidence type="ECO:0000313" key="9">
    <source>
        <dbReference type="Proteomes" id="UP000037600"/>
    </source>
</evidence>
<dbReference type="CDD" id="cd02037">
    <property type="entry name" value="Mrp_NBP35"/>
    <property type="match status" value="1"/>
</dbReference>
<dbReference type="InterPro" id="IPR027417">
    <property type="entry name" value="P-loop_NTPase"/>
</dbReference>
<dbReference type="Proteomes" id="UP000037600">
    <property type="component" value="Unassembled WGS sequence"/>
</dbReference>
<dbReference type="InterPro" id="IPR033756">
    <property type="entry name" value="YlxH/NBP35"/>
</dbReference>
<keyword evidence="2 7" id="KW-0547">Nucleotide-binding</keyword>
<dbReference type="AlphaFoldDB" id="A0A0J8GN18"/>
<dbReference type="InterPro" id="IPR000808">
    <property type="entry name" value="Mrp-like_CS"/>
</dbReference>
<comment type="subunit">
    <text evidence="7">Homodimer.</text>
</comment>
<evidence type="ECO:0000256" key="7">
    <source>
        <dbReference type="HAMAP-Rule" id="MF_02040"/>
    </source>
</evidence>
<organism evidence="8 9">
    <name type="scientific">Catenovulum maritimum</name>
    <dbReference type="NCBI Taxonomy" id="1513271"/>
    <lineage>
        <taxon>Bacteria</taxon>
        <taxon>Pseudomonadati</taxon>
        <taxon>Pseudomonadota</taxon>
        <taxon>Gammaproteobacteria</taxon>
        <taxon>Alteromonadales</taxon>
        <taxon>Alteromonadaceae</taxon>
        <taxon>Catenovulum</taxon>
    </lineage>
</organism>
<dbReference type="GO" id="GO:0005829">
    <property type="term" value="C:cytosol"/>
    <property type="evidence" value="ECO:0007669"/>
    <property type="project" value="TreeGrafter"/>
</dbReference>
<protein>
    <recommendedName>
        <fullName evidence="7">Iron-sulfur cluster carrier protein</fullName>
    </recommendedName>
</protein>
<keyword evidence="5 7" id="KW-0411">Iron-sulfur</keyword>
<dbReference type="SUPFAM" id="SSF52540">
    <property type="entry name" value="P-loop containing nucleoside triphosphate hydrolases"/>
    <property type="match status" value="1"/>
</dbReference>
<evidence type="ECO:0000256" key="6">
    <source>
        <dbReference type="ARBA" id="ARBA00024036"/>
    </source>
</evidence>
<dbReference type="HAMAP" id="MF_02040">
    <property type="entry name" value="Mrp_NBP35"/>
    <property type="match status" value="1"/>
</dbReference>
<dbReference type="EMBL" id="LAZL01000029">
    <property type="protein sequence ID" value="KMT64222.1"/>
    <property type="molecule type" value="Genomic_DNA"/>
</dbReference>
<dbReference type="InterPro" id="IPR044304">
    <property type="entry name" value="NUBPL-like"/>
</dbReference>
<evidence type="ECO:0000256" key="4">
    <source>
        <dbReference type="ARBA" id="ARBA00023004"/>
    </source>
</evidence>
<name>A0A0J8GN18_9ALTE</name>
<dbReference type="GO" id="GO:0046872">
    <property type="term" value="F:metal ion binding"/>
    <property type="evidence" value="ECO:0007669"/>
    <property type="project" value="UniProtKB-KW"/>
</dbReference>
<dbReference type="GO" id="GO:0051539">
    <property type="term" value="F:4 iron, 4 sulfur cluster binding"/>
    <property type="evidence" value="ECO:0007669"/>
    <property type="project" value="TreeGrafter"/>
</dbReference>
<keyword evidence="7" id="KW-0378">Hydrolase</keyword>
<dbReference type="GO" id="GO:0016887">
    <property type="term" value="F:ATP hydrolysis activity"/>
    <property type="evidence" value="ECO:0007669"/>
    <property type="project" value="UniProtKB-UniRule"/>
</dbReference>
<dbReference type="NCBIfam" id="NF008669">
    <property type="entry name" value="PRK11670.1"/>
    <property type="match status" value="1"/>
</dbReference>